<sequence>MTVTMIDLPDDLVRQIDALARWKRTTRSELVRDLAEREIAASDDLRRRRIRELLAPPAKGYGGRGTEYIREARDSR</sequence>
<proteinExistence type="predicted"/>
<comment type="caution">
    <text evidence="3">The sequence shown here is derived from an EMBL/GenBank/DDBJ whole genome shotgun (WGS) entry which is preliminary data.</text>
</comment>
<evidence type="ECO:0000256" key="1">
    <source>
        <dbReference type="SAM" id="MobiDB-lite"/>
    </source>
</evidence>
<evidence type="ECO:0000313" key="3">
    <source>
        <dbReference type="EMBL" id="MDW5592852.1"/>
    </source>
</evidence>
<feature type="domain" description="Ribbon-helix-helix protein CopG" evidence="2">
    <location>
        <begin position="6"/>
        <end position="40"/>
    </location>
</feature>
<dbReference type="Pfam" id="PF01402">
    <property type="entry name" value="RHH_1"/>
    <property type="match status" value="1"/>
</dbReference>
<feature type="region of interest" description="Disordered" evidence="1">
    <location>
        <begin position="56"/>
        <end position="76"/>
    </location>
</feature>
<reference evidence="3 4" key="2">
    <citation type="submission" date="2023-10" db="EMBL/GenBank/DDBJ databases">
        <authorList>
            <person name="Han X.F."/>
        </authorList>
    </citation>
    <scope>NUCLEOTIDE SEQUENCE [LARGE SCALE GENOMIC DNA]</scope>
    <source>
        <strain evidence="3 4">KCTC 39840</strain>
    </source>
</reference>
<evidence type="ECO:0000259" key="2">
    <source>
        <dbReference type="Pfam" id="PF01402"/>
    </source>
</evidence>
<organism evidence="3 4">
    <name type="scientific">Conexibacter stalactiti</name>
    <dbReference type="NCBI Taxonomy" id="1940611"/>
    <lineage>
        <taxon>Bacteria</taxon>
        <taxon>Bacillati</taxon>
        <taxon>Actinomycetota</taxon>
        <taxon>Thermoleophilia</taxon>
        <taxon>Solirubrobacterales</taxon>
        <taxon>Conexibacteraceae</taxon>
        <taxon>Conexibacter</taxon>
    </lineage>
</organism>
<name>A0ABU4HJK3_9ACTN</name>
<keyword evidence="4" id="KW-1185">Reference proteome</keyword>
<dbReference type="Gene3D" id="1.10.1220.10">
    <property type="entry name" value="Met repressor-like"/>
    <property type="match status" value="1"/>
</dbReference>
<dbReference type="InterPro" id="IPR002145">
    <property type="entry name" value="CopG"/>
</dbReference>
<dbReference type="RefSeq" id="WP_318595108.1">
    <property type="nucleotide sequence ID" value="NZ_JAWSTH010000001.1"/>
</dbReference>
<dbReference type="EMBL" id="JAWSTH010000001">
    <property type="protein sequence ID" value="MDW5592852.1"/>
    <property type="molecule type" value="Genomic_DNA"/>
</dbReference>
<dbReference type="Proteomes" id="UP001284601">
    <property type="component" value="Unassembled WGS sequence"/>
</dbReference>
<reference evidence="4" key="1">
    <citation type="submission" date="2023-07" db="EMBL/GenBank/DDBJ databases">
        <title>Conexibacter stalactiti sp. nov., isolated from stalactites in a lava cave and emended description of the genus Conexibacter.</title>
        <authorList>
            <person name="Lee S.D."/>
        </authorList>
    </citation>
    <scope>NUCLEOTIDE SEQUENCE [LARGE SCALE GENOMIC DNA]</scope>
    <source>
        <strain evidence="4">KCTC 39840</strain>
    </source>
</reference>
<evidence type="ECO:0000313" key="4">
    <source>
        <dbReference type="Proteomes" id="UP001284601"/>
    </source>
</evidence>
<dbReference type="InterPro" id="IPR013321">
    <property type="entry name" value="Arc_rbn_hlx_hlx"/>
</dbReference>
<feature type="compositionally biased region" description="Basic and acidic residues" evidence="1">
    <location>
        <begin position="67"/>
        <end position="76"/>
    </location>
</feature>
<protein>
    <submittedName>
        <fullName evidence="3">Ribbon-helix-helix protein, CopG family</fullName>
    </submittedName>
</protein>
<gene>
    <name evidence="3" type="ORF">R7226_00785</name>
</gene>
<accession>A0ABU4HJK3</accession>